<evidence type="ECO:0000313" key="3">
    <source>
        <dbReference type="Proteomes" id="UP001649230"/>
    </source>
</evidence>
<protein>
    <submittedName>
        <fullName evidence="2">Uncharacterized protein</fullName>
    </submittedName>
</protein>
<dbReference type="RefSeq" id="WP_235120352.1">
    <property type="nucleotide sequence ID" value="NZ_CP090978.1"/>
</dbReference>
<organism evidence="2 3">
    <name type="scientific">Paenibacillus hexagrammi</name>
    <dbReference type="NCBI Taxonomy" id="2908839"/>
    <lineage>
        <taxon>Bacteria</taxon>
        <taxon>Bacillati</taxon>
        <taxon>Bacillota</taxon>
        <taxon>Bacilli</taxon>
        <taxon>Bacillales</taxon>
        <taxon>Paenibacillaceae</taxon>
        <taxon>Paenibacillus</taxon>
    </lineage>
</organism>
<evidence type="ECO:0000313" key="2">
    <source>
        <dbReference type="EMBL" id="UJF33961.1"/>
    </source>
</evidence>
<gene>
    <name evidence="2" type="ORF">L0M14_01555</name>
</gene>
<keyword evidence="1" id="KW-1133">Transmembrane helix</keyword>
<proteinExistence type="predicted"/>
<reference evidence="2 3" key="1">
    <citation type="journal article" date="2024" name="Int. J. Syst. Evol. Microbiol.">
        <title>Paenibacillus hexagrammi sp. nov., a novel bacterium isolated from the gut content of Hexagrammos agrammus.</title>
        <authorList>
            <person name="Jung H.K."/>
            <person name="Kim D.G."/>
            <person name="Zin H."/>
            <person name="Park J."/>
            <person name="Jung H."/>
            <person name="Kim Y.O."/>
            <person name="Kong H.J."/>
            <person name="Kim J.W."/>
            <person name="Kim Y.S."/>
        </authorList>
    </citation>
    <scope>NUCLEOTIDE SEQUENCE [LARGE SCALE GENOMIC DNA]</scope>
    <source>
        <strain evidence="2 3">YPD9-1</strain>
    </source>
</reference>
<sequence length="83" mass="9260">MKTQFFKYGIVLISFDGFLYTSERLVAKIVATISAVPMISNGYPSVDTSPTYPHFGDNIFIPLLLILGIISILYGLLDKEKDK</sequence>
<feature type="transmembrane region" description="Helical" evidence="1">
    <location>
        <begin position="59"/>
        <end position="77"/>
    </location>
</feature>
<keyword evidence="3" id="KW-1185">Reference proteome</keyword>
<evidence type="ECO:0000256" key="1">
    <source>
        <dbReference type="SAM" id="Phobius"/>
    </source>
</evidence>
<dbReference type="EMBL" id="CP090978">
    <property type="protein sequence ID" value="UJF33961.1"/>
    <property type="molecule type" value="Genomic_DNA"/>
</dbReference>
<dbReference type="Proteomes" id="UP001649230">
    <property type="component" value="Chromosome"/>
</dbReference>
<keyword evidence="1" id="KW-0812">Transmembrane</keyword>
<accession>A0ABY3SLL0</accession>
<name>A0ABY3SLL0_9BACL</name>
<keyword evidence="1" id="KW-0472">Membrane</keyword>